<keyword evidence="1" id="KW-0175">Coiled coil</keyword>
<evidence type="ECO:0000313" key="4">
    <source>
        <dbReference type="EMBL" id="KNE25283.1"/>
    </source>
</evidence>
<proteinExistence type="predicted"/>
<evidence type="ECO:0000256" key="2">
    <source>
        <dbReference type="SAM" id="MobiDB-lite"/>
    </source>
</evidence>
<dbReference type="RefSeq" id="WP_050449263.1">
    <property type="nucleotide sequence ID" value="NZ_LGVG01000039.1"/>
</dbReference>
<sequence>MSKVIAEGVVAVTGDTSGLSAAMADVAQETGKAKKSLDSLGRGASTSLNKAADSSSQATKKIERSTQSLIGQIERQIAVTEAGARGTAAYYQEIAKQRGIDANQLKPYLDQLNAVTAKQTQAKAALAATEPVMKQLGMSAKATAAAMRGVPAQFTDIITSIQGGQRPMTVLLQQGGQLKDMFGGIGPAARAMGTYVRGLISPMTLAAGAVAALGVAYYKGSQETPAYVQTLIKTGNAAGVTAGQLQAMSGQISSMVGTQGQAAAALNVFAGTAKVGAQSLEGFTAAAIRWEKATSTAVTDTAKAFGDLGKAPLEASLKLNEGMNYLTVSTYEQIRALDLQGRSSEAAAVAQKAYADALNDRAPKITSSLGTLERAWASVQGAAKGAWDAMLDIGRPSTAEDAIAKMEREVRQRQENIRLARQGGSTVSAKELSGLDGAQAELGAMLAKSAATVAAAQAEKKAVEDLAAARARAEYLDDPTRNTKPQQRAKALEAEANAYRKAVAGLIAGTDEYRKVYAAHQAALADIEKRFDDKGAGKGPSATDSEAARLRARIVEEKALAVELAERGLQTSKLNEHERRAAEIGELLQGNLKGAARAGLERVQALAAEAGALARTNKETAAFLESRAKYMQDLEDGVGKISLEAAAIEDQVATYGLSKAALERLTIARLYDRKATLAGFEGSEREVELIEQEIEARERLSAAISAKDVKDAQKKIADDAARDWERSVDKYGDVFRIGFADMLNNGKEGWKSFTKSLTTTFKTTVADQLYKMFAQPIVVNMVANLAGIMGGVSSAGGAAASLAGAAGQSGSFGGLGLMNVLSLAKTAYGAFTGGITASLASGVSAIGSAIGSTAATQFALGMTGQGATLAAGLAGPTTAGSAAASAGSMAAGAIPVVGWIAAGMMASRSLYKQGWDAGNGTMAPIAKYNPITGPSLWTDKVLRAVGVKGEWASMLSGSSTIARLFGMAPKKYGDTSIVGDFGSLGFMGHNETPWTQKGGLFRSNKKGVQYRSLDSEFMESMTASFELMKMGVGALADSIGVSSKTLDTYSERIKVTLTKDAEENQKLIDTMLANVGENMVRALIPDIDRLAAEGESAGQTLARLSDSLANVNSSLKLLRHGLLDVSLLGAETATKVAAAFGGLESLTNASQAFYEVAYTEGERAKFSLASISDALQSVGVDMPNTIKELNKVALALDLTTDSGRAAYATLISLGPAFAAAMEASERAVQQAATALFEPFVGRGASLPALSGAAIAFDEVSDSASSATAAVGYISRLFLILDSGLIQFNGNLDGASAEMTAGQEASAMLGDQIADLRAQAGGAIIDFAGLGAALAAVDTDTFVATMALAFQNLAGRFAGLMSSINAERVAVRDAARGIIDAKVMTPQAIAEEITGINTVGPSNAGLVAAAGRLSAADVLAAQRVAERKQREGAYNAVKGRYDTATMGLAAAQQRATEAQALLDRLNWDIYAPKTVTYKKKNWAELDAARSVAQSQMPAAREAWAQAQAALQAAQAAAAAAPGLADVARLQAEYAASVTAAASAQAAATEAAINAKSQQTAYADALQKFALDATKSVSRLGELRAETVRYYEAQKALAGLMAESAAGLRKSVSDYRYSQLSPEDQFASLQGDYAKAYASAMGADGESLAGYADKLNSLLQPMLEAAKDSFSSDAAYQAFVATALARAEAIAGRLDSVAPKDYAKESLDLLAQIDATLAALETSALSGEQLITNAINASRDATVNGLRQVVNALTGQAVAAFAKGGDHAGGLRLVGERGPELEVTGPSRIFSAERTQAILSGGGNQELLLAELRALRQSNEALRAEVASLRIEARATASNTGKTARQLDRLEMDGMVVRTEAGAPLQVEST</sequence>
<protein>
    <submittedName>
        <fullName evidence="4">Tail protein</fullName>
    </submittedName>
</protein>
<name>A0AAW3HYG6_9BURK</name>
<evidence type="ECO:0000313" key="5">
    <source>
        <dbReference type="Proteomes" id="UP000037511"/>
    </source>
</evidence>
<feature type="coiled-coil region" evidence="1">
    <location>
        <begin position="1803"/>
        <end position="1837"/>
    </location>
</feature>
<dbReference type="Proteomes" id="UP000037511">
    <property type="component" value="Unassembled WGS sequence"/>
</dbReference>
<dbReference type="Pfam" id="PF06791">
    <property type="entry name" value="TMP_2"/>
    <property type="match status" value="1"/>
</dbReference>
<organism evidence="4 5">
    <name type="scientific">Achromobacter spanius</name>
    <dbReference type="NCBI Taxonomy" id="217203"/>
    <lineage>
        <taxon>Bacteria</taxon>
        <taxon>Pseudomonadati</taxon>
        <taxon>Pseudomonadota</taxon>
        <taxon>Betaproteobacteria</taxon>
        <taxon>Burkholderiales</taxon>
        <taxon>Alcaligenaceae</taxon>
        <taxon>Achromobacter</taxon>
    </lineage>
</organism>
<evidence type="ECO:0000259" key="3">
    <source>
        <dbReference type="Pfam" id="PF06791"/>
    </source>
</evidence>
<evidence type="ECO:0000256" key="1">
    <source>
        <dbReference type="SAM" id="Coils"/>
    </source>
</evidence>
<feature type="domain" description="Bacteriophage tail tape measure N-terminal" evidence="3">
    <location>
        <begin position="133"/>
        <end position="335"/>
    </location>
</feature>
<comment type="caution">
    <text evidence="4">The sequence shown here is derived from an EMBL/GenBank/DDBJ whole genome shotgun (WGS) entry which is preliminary data.</text>
</comment>
<dbReference type="PANTHER" id="PTHR34491:SF38">
    <property type="entry name" value="CENTROSOMIN N-TERMINAL MOTIF 1 DOMAIN-CONTAINING PROTEIN-RELATED"/>
    <property type="match status" value="1"/>
</dbReference>
<feature type="region of interest" description="Disordered" evidence="2">
    <location>
        <begin position="37"/>
        <end position="60"/>
    </location>
</feature>
<accession>A0AAW3HYG6</accession>
<dbReference type="PANTHER" id="PTHR34491">
    <property type="entry name" value="A-TYPE INCLUSION PROTEIN, PUTATIVE-RELATED"/>
    <property type="match status" value="1"/>
</dbReference>
<reference evidence="4 5" key="1">
    <citation type="submission" date="2015-07" db="EMBL/GenBank/DDBJ databases">
        <title>Draft genome of Achromobacter spanius.</title>
        <authorList>
            <person name="Wang X."/>
        </authorList>
    </citation>
    <scope>NUCLEOTIDE SEQUENCE [LARGE SCALE GENOMIC DNA]</scope>
    <source>
        <strain evidence="4 5">CGMCC9173</strain>
    </source>
</reference>
<gene>
    <name evidence="4" type="ORF">AFM18_23215</name>
</gene>
<feature type="compositionally biased region" description="Polar residues" evidence="2">
    <location>
        <begin position="44"/>
        <end position="60"/>
    </location>
</feature>
<dbReference type="EMBL" id="LGVG01000039">
    <property type="protein sequence ID" value="KNE25283.1"/>
    <property type="molecule type" value="Genomic_DNA"/>
</dbReference>
<dbReference type="InterPro" id="IPR009628">
    <property type="entry name" value="Phage_tape_measure_N"/>
</dbReference>